<keyword evidence="3" id="KW-1185">Reference proteome</keyword>
<sequence>MEYEEPLDLVDKHDESIYESLIEKMSSCSLNSDFRIKKGDPSNLKIPCMIRRKFIANAYINLDSPMNVMFLACYNAIRIQRYEFRGHNFVGIGRDMHVFVGNISHVIAFTILEKIEANIDPREDGCERASDLESGFYMDMDMLGPSYKKEIEKVDLNASFKVDGSRTSEGGWNKISSVTVSGTQKVSSSSGNECNIQENKKSVSGTENNRYENKHNINDYNMFAMEKEHPKQPESVNDTNLDDALNKERDLLASLIENFKCEIDDSNNRNKILESSNKAFKEANKQLGDVNKLMSKDLDKFQIELDRNSSKIMSKTSQRESIGSNDMVHNYYLEEAKQKAKIQKENALNSKPSMQKTTRLPNLETRRGVE</sequence>
<evidence type="ECO:0000313" key="3">
    <source>
        <dbReference type="Proteomes" id="UP001151760"/>
    </source>
</evidence>
<dbReference type="EMBL" id="BQNB010015633">
    <property type="protein sequence ID" value="GJT42291.1"/>
    <property type="molecule type" value="Genomic_DNA"/>
</dbReference>
<dbReference type="Proteomes" id="UP001151760">
    <property type="component" value="Unassembled WGS sequence"/>
</dbReference>
<feature type="region of interest" description="Disordered" evidence="1">
    <location>
        <begin position="343"/>
        <end position="370"/>
    </location>
</feature>
<gene>
    <name evidence="2" type="ORF">Tco_0951006</name>
</gene>
<evidence type="ECO:0000313" key="2">
    <source>
        <dbReference type="EMBL" id="GJT42291.1"/>
    </source>
</evidence>
<feature type="region of interest" description="Disordered" evidence="1">
    <location>
        <begin position="184"/>
        <end position="212"/>
    </location>
</feature>
<protein>
    <submittedName>
        <fullName evidence="2">Uncharacterized protein</fullName>
    </submittedName>
</protein>
<name>A0ABQ5DSV6_9ASTR</name>
<reference evidence="2" key="1">
    <citation type="journal article" date="2022" name="Int. J. Mol. Sci.">
        <title>Draft Genome of Tanacetum Coccineum: Genomic Comparison of Closely Related Tanacetum-Family Plants.</title>
        <authorList>
            <person name="Yamashiro T."/>
            <person name="Shiraishi A."/>
            <person name="Nakayama K."/>
            <person name="Satake H."/>
        </authorList>
    </citation>
    <scope>NUCLEOTIDE SEQUENCE</scope>
</reference>
<feature type="compositionally biased region" description="Polar residues" evidence="1">
    <location>
        <begin position="184"/>
        <end position="208"/>
    </location>
</feature>
<feature type="compositionally biased region" description="Polar residues" evidence="1">
    <location>
        <begin position="346"/>
        <end position="360"/>
    </location>
</feature>
<accession>A0ABQ5DSV6</accession>
<comment type="caution">
    <text evidence="2">The sequence shown here is derived from an EMBL/GenBank/DDBJ whole genome shotgun (WGS) entry which is preliminary data.</text>
</comment>
<evidence type="ECO:0000256" key="1">
    <source>
        <dbReference type="SAM" id="MobiDB-lite"/>
    </source>
</evidence>
<reference evidence="2" key="2">
    <citation type="submission" date="2022-01" db="EMBL/GenBank/DDBJ databases">
        <authorList>
            <person name="Yamashiro T."/>
            <person name="Shiraishi A."/>
            <person name="Satake H."/>
            <person name="Nakayama K."/>
        </authorList>
    </citation>
    <scope>NUCLEOTIDE SEQUENCE</scope>
</reference>
<organism evidence="2 3">
    <name type="scientific">Tanacetum coccineum</name>
    <dbReference type="NCBI Taxonomy" id="301880"/>
    <lineage>
        <taxon>Eukaryota</taxon>
        <taxon>Viridiplantae</taxon>
        <taxon>Streptophyta</taxon>
        <taxon>Embryophyta</taxon>
        <taxon>Tracheophyta</taxon>
        <taxon>Spermatophyta</taxon>
        <taxon>Magnoliopsida</taxon>
        <taxon>eudicotyledons</taxon>
        <taxon>Gunneridae</taxon>
        <taxon>Pentapetalae</taxon>
        <taxon>asterids</taxon>
        <taxon>campanulids</taxon>
        <taxon>Asterales</taxon>
        <taxon>Asteraceae</taxon>
        <taxon>Asteroideae</taxon>
        <taxon>Anthemideae</taxon>
        <taxon>Anthemidinae</taxon>
        <taxon>Tanacetum</taxon>
    </lineage>
</organism>
<proteinExistence type="predicted"/>